<organism evidence="1 2">
    <name type="scientific">Flavobacterium rivulicola</name>
    <dbReference type="NCBI Taxonomy" id="2732161"/>
    <lineage>
        <taxon>Bacteria</taxon>
        <taxon>Pseudomonadati</taxon>
        <taxon>Bacteroidota</taxon>
        <taxon>Flavobacteriia</taxon>
        <taxon>Flavobacteriales</taxon>
        <taxon>Flavobacteriaceae</taxon>
        <taxon>Flavobacterium</taxon>
    </lineage>
</organism>
<evidence type="ECO:0008006" key="3">
    <source>
        <dbReference type="Google" id="ProtNLM"/>
    </source>
</evidence>
<comment type="caution">
    <text evidence="1">The sequence shown here is derived from an EMBL/GenBank/DDBJ whole genome shotgun (WGS) entry which is preliminary data.</text>
</comment>
<protein>
    <recommendedName>
        <fullName evidence="3">tRNA_anti-like</fullName>
    </recommendedName>
</protein>
<evidence type="ECO:0000313" key="2">
    <source>
        <dbReference type="Proteomes" id="UP000536509"/>
    </source>
</evidence>
<dbReference type="Proteomes" id="UP000536509">
    <property type="component" value="Unassembled WGS sequence"/>
</dbReference>
<dbReference type="RefSeq" id="WP_171221980.1">
    <property type="nucleotide sequence ID" value="NZ_CP121446.1"/>
</dbReference>
<reference evidence="1 2" key="1">
    <citation type="submission" date="2020-05" db="EMBL/GenBank/DDBJ databases">
        <title>Draft genome of Flavobacterium sp. IMCC34852.</title>
        <authorList>
            <person name="Song J."/>
            <person name="Cho J.-C."/>
        </authorList>
    </citation>
    <scope>NUCLEOTIDE SEQUENCE [LARGE SCALE GENOMIC DNA]</scope>
    <source>
        <strain evidence="1 2">IMCC34852</strain>
    </source>
</reference>
<gene>
    <name evidence="1" type="ORF">HKT18_06180</name>
</gene>
<dbReference type="Pfam" id="PF12869">
    <property type="entry name" value="tRNA_anti-like"/>
    <property type="match status" value="1"/>
</dbReference>
<dbReference type="EMBL" id="JABEVX010000002">
    <property type="protein sequence ID" value="NNT71801.1"/>
    <property type="molecule type" value="Genomic_DNA"/>
</dbReference>
<dbReference type="InterPro" id="IPR024422">
    <property type="entry name" value="Protein_unknown_function_OB"/>
</dbReference>
<keyword evidence="2" id="KW-1185">Reference proteome</keyword>
<evidence type="ECO:0000313" key="1">
    <source>
        <dbReference type="EMBL" id="NNT71801.1"/>
    </source>
</evidence>
<dbReference type="AlphaFoldDB" id="A0A7Y3R8I7"/>
<accession>A0A7Y3R8I7</accession>
<sequence length="129" mass="14604">MKKKVFILALIILVVGFGAYKYIYQNHRDIASEEANFTTTVQDVFKSFTANDSLANAKYLDKTVAVRGKISNIDSENKIITVDEKLSARFSDRLPEKIKIQDSINLKGRLVGFDDLLEEIQLDQCTVVE</sequence>
<proteinExistence type="predicted"/>
<name>A0A7Y3R8I7_9FLAO</name>